<reference evidence="5" key="1">
    <citation type="submission" date="2020-06" db="EMBL/GenBank/DDBJ databases">
        <authorList>
            <person name="Li T."/>
            <person name="Hu X."/>
            <person name="Zhang T."/>
            <person name="Song X."/>
            <person name="Zhang H."/>
            <person name="Dai N."/>
            <person name="Sheng W."/>
            <person name="Hou X."/>
            <person name="Wei L."/>
        </authorList>
    </citation>
    <scope>NUCLEOTIDE SEQUENCE</scope>
    <source>
        <strain evidence="5">K16</strain>
        <tissue evidence="5">Leaf</tissue>
    </source>
</reference>
<dbReference type="SUPFAM" id="SSF100897">
    <property type="entry name" value="Plant proteinase inhibitors"/>
    <property type="match status" value="1"/>
</dbReference>
<keyword evidence="2" id="KW-0646">Protease inhibitor</keyword>
<dbReference type="Pfam" id="PF02428">
    <property type="entry name" value="Prot_inhib_II"/>
    <property type="match status" value="1"/>
</dbReference>
<gene>
    <name evidence="5" type="ORF">Sango_2188500</name>
</gene>
<comment type="caution">
    <text evidence="5">The sequence shown here is derived from an EMBL/GenBank/DDBJ whole genome shotgun (WGS) entry which is preliminary data.</text>
</comment>
<keyword evidence="3" id="KW-0722">Serine protease inhibitor</keyword>
<sequence>MLLLQVKRRPTMFATQFCNVLSPLMNTIDSAMLVLEYNLQYASAKVCPQYCISDGGFYMTCPSSGSQQLQPPCNCCFAPSGCKVFGSDGTLYCTGT</sequence>
<evidence type="ECO:0000313" key="5">
    <source>
        <dbReference type="EMBL" id="KAK4391252.1"/>
    </source>
</evidence>
<name>A0AAE1WDC5_9LAMI</name>
<reference evidence="5" key="2">
    <citation type="journal article" date="2024" name="Plant">
        <title>Genomic evolution and insights into agronomic trait innovations of Sesamum species.</title>
        <authorList>
            <person name="Miao H."/>
            <person name="Wang L."/>
            <person name="Qu L."/>
            <person name="Liu H."/>
            <person name="Sun Y."/>
            <person name="Le M."/>
            <person name="Wang Q."/>
            <person name="Wei S."/>
            <person name="Zheng Y."/>
            <person name="Lin W."/>
            <person name="Duan Y."/>
            <person name="Cao H."/>
            <person name="Xiong S."/>
            <person name="Wang X."/>
            <person name="Wei L."/>
            <person name="Li C."/>
            <person name="Ma Q."/>
            <person name="Ju M."/>
            <person name="Zhao R."/>
            <person name="Li G."/>
            <person name="Mu C."/>
            <person name="Tian Q."/>
            <person name="Mei H."/>
            <person name="Zhang T."/>
            <person name="Gao T."/>
            <person name="Zhang H."/>
        </authorList>
    </citation>
    <scope>NUCLEOTIDE SEQUENCE</scope>
    <source>
        <strain evidence="5">K16</strain>
    </source>
</reference>
<dbReference type="EMBL" id="JACGWL010000012">
    <property type="protein sequence ID" value="KAK4391252.1"/>
    <property type="molecule type" value="Genomic_DNA"/>
</dbReference>
<comment type="similarity">
    <text evidence="1">Belongs to the protease inhibitor I20 (potato type II proteinase inhibitor) family.</text>
</comment>
<dbReference type="Proteomes" id="UP001289374">
    <property type="component" value="Unassembled WGS sequence"/>
</dbReference>
<evidence type="ECO:0000256" key="4">
    <source>
        <dbReference type="ARBA" id="ARBA00023157"/>
    </source>
</evidence>
<dbReference type="GO" id="GO:0004867">
    <property type="term" value="F:serine-type endopeptidase inhibitor activity"/>
    <property type="evidence" value="ECO:0007669"/>
    <property type="project" value="UniProtKB-KW"/>
</dbReference>
<dbReference type="PANTHER" id="PTHR33832:SF15">
    <property type="entry name" value="SERINE-TYPE ENDOPEPTIDASE INHIBITOR"/>
    <property type="match status" value="1"/>
</dbReference>
<evidence type="ECO:0000313" key="6">
    <source>
        <dbReference type="Proteomes" id="UP001289374"/>
    </source>
</evidence>
<proteinExistence type="inferred from homology"/>
<dbReference type="InterPro" id="IPR051391">
    <property type="entry name" value="Protease_inhibitor_I20"/>
</dbReference>
<dbReference type="InterPro" id="IPR003465">
    <property type="entry name" value="Prot_inh_I20"/>
</dbReference>
<evidence type="ECO:0000256" key="3">
    <source>
        <dbReference type="ARBA" id="ARBA00022900"/>
    </source>
</evidence>
<dbReference type="AlphaFoldDB" id="A0AAE1WDC5"/>
<organism evidence="5 6">
    <name type="scientific">Sesamum angolense</name>
    <dbReference type="NCBI Taxonomy" id="2727404"/>
    <lineage>
        <taxon>Eukaryota</taxon>
        <taxon>Viridiplantae</taxon>
        <taxon>Streptophyta</taxon>
        <taxon>Embryophyta</taxon>
        <taxon>Tracheophyta</taxon>
        <taxon>Spermatophyta</taxon>
        <taxon>Magnoliopsida</taxon>
        <taxon>eudicotyledons</taxon>
        <taxon>Gunneridae</taxon>
        <taxon>Pentapetalae</taxon>
        <taxon>asterids</taxon>
        <taxon>lamiids</taxon>
        <taxon>Lamiales</taxon>
        <taxon>Pedaliaceae</taxon>
        <taxon>Sesamum</taxon>
    </lineage>
</organism>
<accession>A0AAE1WDC5</accession>
<dbReference type="PANTHER" id="PTHR33832">
    <property type="entry name" value="SERINE-TYPE ENDOPEPTIDASE INHIBITOR"/>
    <property type="match status" value="1"/>
</dbReference>
<protein>
    <submittedName>
        <fullName evidence="5">Uncharacterized protein</fullName>
    </submittedName>
</protein>
<keyword evidence="4" id="KW-1015">Disulfide bond</keyword>
<evidence type="ECO:0000256" key="2">
    <source>
        <dbReference type="ARBA" id="ARBA00022690"/>
    </source>
</evidence>
<evidence type="ECO:0000256" key="1">
    <source>
        <dbReference type="ARBA" id="ARBA00007766"/>
    </source>
</evidence>
<keyword evidence="6" id="KW-1185">Reference proteome</keyword>
<dbReference type="Gene3D" id="3.30.60.30">
    <property type="match status" value="1"/>
</dbReference>